<accession>A0A379C3C7</accession>
<evidence type="ECO:0000256" key="2">
    <source>
        <dbReference type="ARBA" id="ARBA00023002"/>
    </source>
</evidence>
<dbReference type="PRINTS" id="PR00080">
    <property type="entry name" value="SDRFAMILY"/>
</dbReference>
<evidence type="ECO:0000256" key="1">
    <source>
        <dbReference type="ARBA" id="ARBA00006484"/>
    </source>
</evidence>
<keyword evidence="2 4" id="KW-0560">Oxidoreductase</keyword>
<comment type="similarity">
    <text evidence="1">Belongs to the short-chain dehydrogenases/reductases (SDR) family.</text>
</comment>
<dbReference type="InterPro" id="IPR036291">
    <property type="entry name" value="NAD(P)-bd_dom_sf"/>
</dbReference>
<proteinExistence type="inferred from homology"/>
<dbReference type="SMART" id="SM00822">
    <property type="entry name" value="PKS_KR"/>
    <property type="match status" value="1"/>
</dbReference>
<dbReference type="PRINTS" id="PR00081">
    <property type="entry name" value="GDHRDH"/>
</dbReference>
<dbReference type="PROSITE" id="PS00061">
    <property type="entry name" value="ADH_SHORT"/>
    <property type="match status" value="1"/>
</dbReference>
<dbReference type="PANTHER" id="PTHR42879">
    <property type="entry name" value="3-OXOACYL-(ACYL-CARRIER-PROTEIN) REDUCTASE"/>
    <property type="match status" value="1"/>
</dbReference>
<dbReference type="InterPro" id="IPR020904">
    <property type="entry name" value="Sc_DH/Rdtase_CS"/>
</dbReference>
<protein>
    <submittedName>
        <fullName evidence="4">3-oxoacyl-[acyl-carrier-protein] reductase FabG</fullName>
        <ecNumber evidence="4">1.1.1.100</ecNumber>
    </submittedName>
</protein>
<dbReference type="GO" id="GO:0004316">
    <property type="term" value="F:3-oxoacyl-[acyl-carrier-protein] reductase (NADPH) activity"/>
    <property type="evidence" value="ECO:0007669"/>
    <property type="project" value="UniProtKB-EC"/>
</dbReference>
<dbReference type="EMBL" id="UGSZ01000001">
    <property type="protein sequence ID" value="SUB56588.1"/>
    <property type="molecule type" value="Genomic_DNA"/>
</dbReference>
<dbReference type="OrthoDB" id="9803333at2"/>
<feature type="domain" description="Ketoreductase" evidence="3">
    <location>
        <begin position="3"/>
        <end position="168"/>
    </location>
</feature>
<gene>
    <name evidence="4" type="primary">fabG_2</name>
    <name evidence="4" type="ORF">NCTC13149_00360</name>
</gene>
<organism evidence="4 5">
    <name type="scientific">Peptoniphilus lacrimalis</name>
    <dbReference type="NCBI Taxonomy" id="33031"/>
    <lineage>
        <taxon>Bacteria</taxon>
        <taxon>Bacillati</taxon>
        <taxon>Bacillota</taxon>
        <taxon>Tissierellia</taxon>
        <taxon>Tissierellales</taxon>
        <taxon>Peptoniphilaceae</taxon>
        <taxon>Peptoniphilus</taxon>
    </lineage>
</organism>
<dbReference type="Pfam" id="PF13561">
    <property type="entry name" value="adh_short_C2"/>
    <property type="match status" value="1"/>
</dbReference>
<dbReference type="RefSeq" id="WP_019034735.1">
    <property type="nucleotide sequence ID" value="NZ_UGSZ01000001.1"/>
</dbReference>
<dbReference type="Gene3D" id="3.40.50.720">
    <property type="entry name" value="NAD(P)-binding Rossmann-like Domain"/>
    <property type="match status" value="1"/>
</dbReference>
<dbReference type="AlphaFoldDB" id="A0A379C3C7"/>
<dbReference type="EC" id="1.1.1.100" evidence="4"/>
<dbReference type="PANTHER" id="PTHR42879:SF2">
    <property type="entry name" value="3-OXOACYL-[ACYL-CARRIER-PROTEIN] REDUCTASE FABG"/>
    <property type="match status" value="1"/>
</dbReference>
<dbReference type="STRING" id="1122949.GCA_000378725_00929"/>
<dbReference type="GO" id="GO:0032787">
    <property type="term" value="P:monocarboxylic acid metabolic process"/>
    <property type="evidence" value="ECO:0007669"/>
    <property type="project" value="UniProtKB-ARBA"/>
</dbReference>
<reference evidence="4 5" key="1">
    <citation type="submission" date="2018-06" db="EMBL/GenBank/DDBJ databases">
        <authorList>
            <consortium name="Pathogen Informatics"/>
            <person name="Doyle S."/>
        </authorList>
    </citation>
    <scope>NUCLEOTIDE SEQUENCE [LARGE SCALE GENOMIC DNA]</scope>
    <source>
        <strain evidence="4 5">NCTC13149</strain>
    </source>
</reference>
<evidence type="ECO:0000313" key="4">
    <source>
        <dbReference type="EMBL" id="SUB56588.1"/>
    </source>
</evidence>
<name>A0A379C3C7_9FIRM</name>
<dbReference type="InterPro" id="IPR050259">
    <property type="entry name" value="SDR"/>
</dbReference>
<dbReference type="InterPro" id="IPR002347">
    <property type="entry name" value="SDR_fam"/>
</dbReference>
<dbReference type="Proteomes" id="UP000255517">
    <property type="component" value="Unassembled WGS sequence"/>
</dbReference>
<evidence type="ECO:0000259" key="3">
    <source>
        <dbReference type="SMART" id="SM00822"/>
    </source>
</evidence>
<evidence type="ECO:0000313" key="5">
    <source>
        <dbReference type="Proteomes" id="UP000255517"/>
    </source>
</evidence>
<sequence>MNKVVLITGASGKIGLACARKFKEENYKLALAYRSEEKLINLCEFKDDKDVIFLKGDLRNSSDCKNIVEKTIEKFGQIHVLINNAGVTRDKLLLTMKDEDFSYVIESNLYSAFYMCKYALKNMIKNKYGKIINISSVVALRGNIGQANYAASKAGLLGLTKSLSAEVASRNINVNAICPGFIKSQMTQGLEDKYVDKISAKRLGEAKDVASLAYFLASEDCSYIHGQEIVVDGGLL</sequence>
<dbReference type="FunFam" id="3.40.50.720:FF:000173">
    <property type="entry name" value="3-oxoacyl-[acyl-carrier protein] reductase"/>
    <property type="match status" value="1"/>
</dbReference>
<dbReference type="InterPro" id="IPR057326">
    <property type="entry name" value="KR_dom"/>
</dbReference>
<dbReference type="SUPFAM" id="SSF51735">
    <property type="entry name" value="NAD(P)-binding Rossmann-fold domains"/>
    <property type="match status" value="1"/>
</dbReference>